<dbReference type="Pfam" id="PF00583">
    <property type="entry name" value="Acetyltransf_1"/>
    <property type="match status" value="1"/>
</dbReference>
<dbReference type="STRING" id="156980.SAMN04489745_0714"/>
<keyword evidence="2" id="KW-0012">Acyltransferase</keyword>
<keyword evidence="4" id="KW-0689">Ribosomal protein</keyword>
<organism evidence="4 5">
    <name type="scientific">Arthrobacter woluwensis</name>
    <dbReference type="NCBI Taxonomy" id="156980"/>
    <lineage>
        <taxon>Bacteria</taxon>
        <taxon>Bacillati</taxon>
        <taxon>Actinomycetota</taxon>
        <taxon>Actinomycetes</taxon>
        <taxon>Micrococcales</taxon>
        <taxon>Micrococcaceae</taxon>
        <taxon>Arthrobacter</taxon>
    </lineage>
</organism>
<gene>
    <name evidence="4" type="ORF">SAMN04489745_0714</name>
</gene>
<dbReference type="InterPro" id="IPR016181">
    <property type="entry name" value="Acyl_CoA_acyltransferase"/>
</dbReference>
<dbReference type="Gene3D" id="3.40.630.30">
    <property type="match status" value="1"/>
</dbReference>
<evidence type="ECO:0000256" key="2">
    <source>
        <dbReference type="ARBA" id="ARBA00023315"/>
    </source>
</evidence>
<dbReference type="GO" id="GO:0016747">
    <property type="term" value="F:acyltransferase activity, transferring groups other than amino-acyl groups"/>
    <property type="evidence" value="ECO:0007669"/>
    <property type="project" value="InterPro"/>
</dbReference>
<accession>A0A1H4KM34</accession>
<name>A0A1H4KM34_9MICC</name>
<keyword evidence="4" id="KW-0687">Ribonucleoprotein</keyword>
<evidence type="ECO:0000259" key="3">
    <source>
        <dbReference type="PROSITE" id="PS51186"/>
    </source>
</evidence>
<feature type="domain" description="N-acetyltransferase" evidence="3">
    <location>
        <begin position="1"/>
        <end position="162"/>
    </location>
</feature>
<dbReference type="EMBL" id="FNSN01000003">
    <property type="protein sequence ID" value="SEB59629.1"/>
    <property type="molecule type" value="Genomic_DNA"/>
</dbReference>
<evidence type="ECO:0000313" key="5">
    <source>
        <dbReference type="Proteomes" id="UP000182652"/>
    </source>
</evidence>
<evidence type="ECO:0000256" key="1">
    <source>
        <dbReference type="ARBA" id="ARBA00022679"/>
    </source>
</evidence>
<reference evidence="4 5" key="1">
    <citation type="submission" date="2016-10" db="EMBL/GenBank/DDBJ databases">
        <authorList>
            <person name="de Groot N.N."/>
        </authorList>
    </citation>
    <scope>NUCLEOTIDE SEQUENCE [LARGE SCALE GENOMIC DNA]</scope>
    <source>
        <strain evidence="4 5">DSM 10495</strain>
    </source>
</reference>
<protein>
    <submittedName>
        <fullName evidence="4">Ribosomal protein S18 acetylase RimI</fullName>
    </submittedName>
</protein>
<sequence>MTPADFRAVQDLERAAGELFRQAGMASIADDEPFSDAELAAFAASGWAWVLTVPVGGSALVPGEENAAEDHAGVAGYAVGEVVDGAAHLEQLSVDPRHGRQGLGARLLEHFRAEARDRGLRRATLTTFSEIPWNAAYYARLGFTVLPQAEWGPELRAKVAEEAAHGLDRWPRVVMAAEL</sequence>
<proteinExistence type="predicted"/>
<dbReference type="AlphaFoldDB" id="A0A1H4KM34"/>
<dbReference type="PROSITE" id="PS51186">
    <property type="entry name" value="GNAT"/>
    <property type="match status" value="1"/>
</dbReference>
<dbReference type="Proteomes" id="UP000182652">
    <property type="component" value="Unassembled WGS sequence"/>
</dbReference>
<dbReference type="PANTHER" id="PTHR43800:SF1">
    <property type="entry name" value="PEPTIDYL-LYSINE N-ACETYLTRANSFERASE YJAB"/>
    <property type="match status" value="1"/>
</dbReference>
<evidence type="ECO:0000313" key="4">
    <source>
        <dbReference type="EMBL" id="SEB59629.1"/>
    </source>
</evidence>
<keyword evidence="1" id="KW-0808">Transferase</keyword>
<dbReference type="SUPFAM" id="SSF55729">
    <property type="entry name" value="Acyl-CoA N-acyltransferases (Nat)"/>
    <property type="match status" value="1"/>
</dbReference>
<dbReference type="RefSeq" id="WP_254780447.1">
    <property type="nucleotide sequence ID" value="NZ_FNSN01000003.1"/>
</dbReference>
<dbReference type="GO" id="GO:0005840">
    <property type="term" value="C:ribosome"/>
    <property type="evidence" value="ECO:0007669"/>
    <property type="project" value="UniProtKB-KW"/>
</dbReference>
<dbReference type="PANTHER" id="PTHR43800">
    <property type="entry name" value="PEPTIDYL-LYSINE N-ACETYLTRANSFERASE YJAB"/>
    <property type="match status" value="1"/>
</dbReference>
<dbReference type="InterPro" id="IPR000182">
    <property type="entry name" value="GNAT_dom"/>
</dbReference>
<dbReference type="CDD" id="cd04301">
    <property type="entry name" value="NAT_SF"/>
    <property type="match status" value="1"/>
</dbReference>
<keyword evidence="5" id="KW-1185">Reference proteome</keyword>